<accession>A0A9D0ZCG5</accession>
<dbReference type="AlphaFoldDB" id="A0A9D0ZCG5"/>
<comment type="caution">
    <text evidence="1">The sequence shown here is derived from an EMBL/GenBank/DDBJ whole genome shotgun (WGS) entry which is preliminary data.</text>
</comment>
<reference evidence="1" key="1">
    <citation type="submission" date="2020-10" db="EMBL/GenBank/DDBJ databases">
        <authorList>
            <person name="Gilroy R."/>
        </authorList>
    </citation>
    <scope>NUCLEOTIDE SEQUENCE</scope>
    <source>
        <strain evidence="1">ChiBcolR7-354</strain>
    </source>
</reference>
<gene>
    <name evidence="1" type="ORF">IAB77_01060</name>
</gene>
<evidence type="ECO:0000313" key="1">
    <source>
        <dbReference type="EMBL" id="HIQ77830.1"/>
    </source>
</evidence>
<name>A0A9D0ZCG5_9FIRM</name>
<organism evidence="1 2">
    <name type="scientific">Candidatus Scatomorpha intestinavium</name>
    <dbReference type="NCBI Taxonomy" id="2840922"/>
    <lineage>
        <taxon>Bacteria</taxon>
        <taxon>Bacillati</taxon>
        <taxon>Bacillota</taxon>
        <taxon>Clostridia</taxon>
        <taxon>Eubacteriales</taxon>
        <taxon>Candidatus Scatomorpha</taxon>
    </lineage>
</organism>
<reference evidence="1" key="2">
    <citation type="journal article" date="2021" name="PeerJ">
        <title>Extensive microbial diversity within the chicken gut microbiome revealed by metagenomics and culture.</title>
        <authorList>
            <person name="Gilroy R."/>
            <person name="Ravi A."/>
            <person name="Getino M."/>
            <person name="Pursley I."/>
            <person name="Horton D.L."/>
            <person name="Alikhan N.F."/>
            <person name="Baker D."/>
            <person name="Gharbi K."/>
            <person name="Hall N."/>
            <person name="Watson M."/>
            <person name="Adriaenssens E.M."/>
            <person name="Foster-Nyarko E."/>
            <person name="Jarju S."/>
            <person name="Secka A."/>
            <person name="Antonio M."/>
            <person name="Oren A."/>
            <person name="Chaudhuri R.R."/>
            <person name="La Ragione R."/>
            <person name="Hildebrand F."/>
            <person name="Pallen M.J."/>
        </authorList>
    </citation>
    <scope>NUCLEOTIDE SEQUENCE</scope>
    <source>
        <strain evidence="1">ChiBcolR7-354</strain>
    </source>
</reference>
<proteinExistence type="predicted"/>
<evidence type="ECO:0000313" key="2">
    <source>
        <dbReference type="Proteomes" id="UP000824262"/>
    </source>
</evidence>
<sequence length="68" mass="7762">MREPDELKAEIELYFKMYSTLSNAITDAIDLMDNGRIFTASEKLHTAQLVAEELYMRGPLVQTPPSRT</sequence>
<dbReference type="Proteomes" id="UP000824262">
    <property type="component" value="Unassembled WGS sequence"/>
</dbReference>
<protein>
    <submittedName>
        <fullName evidence="1">Uncharacterized protein</fullName>
    </submittedName>
</protein>
<dbReference type="EMBL" id="DVGA01000016">
    <property type="protein sequence ID" value="HIQ77830.1"/>
    <property type="molecule type" value="Genomic_DNA"/>
</dbReference>